<dbReference type="Pfam" id="PF03372">
    <property type="entry name" value="Exo_endo_phos"/>
    <property type="match status" value="1"/>
</dbReference>
<evidence type="ECO:0000259" key="1">
    <source>
        <dbReference type="PROSITE" id="PS50878"/>
    </source>
</evidence>
<dbReference type="SUPFAM" id="SSF56672">
    <property type="entry name" value="DNA/RNA polymerases"/>
    <property type="match status" value="1"/>
</dbReference>
<proteinExistence type="predicted"/>
<organism evidence="2 3">
    <name type="scientific">Rehmannia glutinosa</name>
    <name type="common">Chinese foxglove</name>
    <dbReference type="NCBI Taxonomy" id="99300"/>
    <lineage>
        <taxon>Eukaryota</taxon>
        <taxon>Viridiplantae</taxon>
        <taxon>Streptophyta</taxon>
        <taxon>Embryophyta</taxon>
        <taxon>Tracheophyta</taxon>
        <taxon>Spermatophyta</taxon>
        <taxon>Magnoliopsida</taxon>
        <taxon>eudicotyledons</taxon>
        <taxon>Gunneridae</taxon>
        <taxon>Pentapetalae</taxon>
        <taxon>asterids</taxon>
        <taxon>lamiids</taxon>
        <taxon>Lamiales</taxon>
        <taxon>Orobanchaceae</taxon>
        <taxon>Rehmannieae</taxon>
        <taxon>Rehmannia</taxon>
    </lineage>
</organism>
<dbReference type="InterPro" id="IPR000477">
    <property type="entry name" value="RT_dom"/>
</dbReference>
<dbReference type="Gene3D" id="3.60.10.10">
    <property type="entry name" value="Endonuclease/exonuclease/phosphatase"/>
    <property type="match status" value="1"/>
</dbReference>
<dbReference type="CDD" id="cd01650">
    <property type="entry name" value="RT_nLTR_like"/>
    <property type="match status" value="1"/>
</dbReference>
<protein>
    <recommendedName>
        <fullName evidence="1">Reverse transcriptase domain-containing protein</fullName>
    </recommendedName>
</protein>
<gene>
    <name evidence="2" type="ORF">DH2020_002043</name>
</gene>
<sequence>MNLLSWNCRGLGNPRTVQELRDFIRVLSPGLVFLCETKFSSRELDNLKNSLGFFGVSVPSVGRSGGLALLWRPNVNVSLRGFHERFIDVHVTLGQNKFRFTGVYGQPLVSQRRVFWDTFKSLFPPTNEPWICMGDFNEVLQQHEFSGIHHRAPWQISLFRDAIHFCDLSDMGFCGPRFTWKCLLVHSYTQRGHLDRSLCNPDFRTIFPRHKVTNIPSFTSDHALICTHIDPLPPRSHHHSRRKLIRFESFWIRSSECKRIIKEAWSFSPGALNDKLNHCLADLHYWSRSNFGDLSDKIKQLKSEISKLEKGLISPKTKQQLIELHGKLDILLELNDMKWKQRAKQHWYKNGDRNTSFFHAHASKRRDINHISSLTDKSGQSVSDPAAIERIIAINRIRPRILEEMADCLTCPYSNAEVIKAVKHMHPFKSPGPDGMSPIFFQKYWSIVGNDVTNSVLNFLNNKQLFPDMNDTHIVLLPKIKNPTLVSQFRPISLCNVAYRIASKVISNCMFPILSKIISETQSSFLPGRLISDNILVAYEIYYFMKGRTSGKLGLMSIKLDMSKAFDRIEWPFALAVMHSMGFPASFIGLIRLCLSTPSFSFLLNGSQFGRVLPKRGIRQADPISPYIFIICAEVFSSILQDLQEVGKIHGVKINKHAPSVSHLFFVDDTLLYGHASIEEAKQIKFAITLFEQASGQRINFEKSGVLFSPNMDQSTAQQIAHILGIPIVASHGKYLGLPSVIGKNKQEVFSNIQDRVWKRIQGWKEKTLSQAGREILIKAVIQSIPTYAMSCFRLPDTILHKIQLMAAQYFWGGSSNERKLHWLSWNKIARSKENGGLGFRHLRAFNLALLAKQAWRLLTQPSTLLSRILQAKYYPNGNFFDAGLGSRPSWSWRSILESRSSILLVARRLIRSGTKTRIWSDLGFLVAQIFFPILLQMSMIPTLQSAPL</sequence>
<reference evidence="2 3" key="1">
    <citation type="journal article" date="2021" name="Comput. Struct. Biotechnol. J.">
        <title>De novo genome assembly of the potent medicinal plant Rehmannia glutinosa using nanopore technology.</title>
        <authorList>
            <person name="Ma L."/>
            <person name="Dong C."/>
            <person name="Song C."/>
            <person name="Wang X."/>
            <person name="Zheng X."/>
            <person name="Niu Y."/>
            <person name="Chen S."/>
            <person name="Feng W."/>
        </authorList>
    </citation>
    <scope>NUCLEOTIDE SEQUENCE [LARGE SCALE GENOMIC DNA]</scope>
    <source>
        <strain evidence="2">DH-2019</strain>
    </source>
</reference>
<dbReference type="EMBL" id="JABTTQ020000002">
    <property type="protein sequence ID" value="KAK6162202.1"/>
    <property type="molecule type" value="Genomic_DNA"/>
</dbReference>
<dbReference type="InterPro" id="IPR005135">
    <property type="entry name" value="Endo/exonuclease/phosphatase"/>
</dbReference>
<dbReference type="PANTHER" id="PTHR33116:SF86">
    <property type="entry name" value="REVERSE TRANSCRIPTASE DOMAIN-CONTAINING PROTEIN"/>
    <property type="match status" value="1"/>
</dbReference>
<dbReference type="PROSITE" id="PS50878">
    <property type="entry name" value="RT_POL"/>
    <property type="match status" value="1"/>
</dbReference>
<accession>A0ABR0XSM5</accession>
<dbReference type="Pfam" id="PF00078">
    <property type="entry name" value="RVT_1"/>
    <property type="match status" value="1"/>
</dbReference>
<keyword evidence="3" id="KW-1185">Reference proteome</keyword>
<name>A0ABR0XSM5_REHGL</name>
<dbReference type="InterPro" id="IPR036691">
    <property type="entry name" value="Endo/exonu/phosph_ase_sf"/>
</dbReference>
<dbReference type="InterPro" id="IPR043502">
    <property type="entry name" value="DNA/RNA_pol_sf"/>
</dbReference>
<feature type="domain" description="Reverse transcriptase" evidence="1">
    <location>
        <begin position="458"/>
        <end position="728"/>
    </location>
</feature>
<evidence type="ECO:0000313" key="3">
    <source>
        <dbReference type="Proteomes" id="UP001318860"/>
    </source>
</evidence>
<comment type="caution">
    <text evidence="2">The sequence shown here is derived from an EMBL/GenBank/DDBJ whole genome shotgun (WGS) entry which is preliminary data.</text>
</comment>
<evidence type="ECO:0000313" key="2">
    <source>
        <dbReference type="EMBL" id="KAK6162202.1"/>
    </source>
</evidence>
<dbReference type="PANTHER" id="PTHR33116">
    <property type="entry name" value="REVERSE TRANSCRIPTASE ZINC-BINDING DOMAIN-CONTAINING PROTEIN-RELATED-RELATED"/>
    <property type="match status" value="1"/>
</dbReference>
<dbReference type="Proteomes" id="UP001318860">
    <property type="component" value="Unassembled WGS sequence"/>
</dbReference>
<dbReference type="SUPFAM" id="SSF56219">
    <property type="entry name" value="DNase I-like"/>
    <property type="match status" value="1"/>
</dbReference>